<feature type="non-terminal residue" evidence="1">
    <location>
        <position position="1"/>
    </location>
</feature>
<proteinExistence type="predicted"/>
<organism evidence="2">
    <name type="scientific">Camponotus floridanus</name>
    <name type="common">Florida carpenter ant</name>
    <dbReference type="NCBI Taxonomy" id="104421"/>
    <lineage>
        <taxon>Eukaryota</taxon>
        <taxon>Metazoa</taxon>
        <taxon>Ecdysozoa</taxon>
        <taxon>Arthropoda</taxon>
        <taxon>Hexapoda</taxon>
        <taxon>Insecta</taxon>
        <taxon>Pterygota</taxon>
        <taxon>Neoptera</taxon>
        <taxon>Endopterygota</taxon>
        <taxon>Hymenoptera</taxon>
        <taxon>Apocrita</taxon>
        <taxon>Aculeata</taxon>
        <taxon>Formicoidea</taxon>
        <taxon>Formicidae</taxon>
        <taxon>Formicinae</taxon>
        <taxon>Camponotus</taxon>
    </lineage>
</organism>
<feature type="non-terminal residue" evidence="1">
    <location>
        <position position="496"/>
    </location>
</feature>
<dbReference type="OrthoDB" id="10028922at2759"/>
<evidence type="ECO:0000313" key="2">
    <source>
        <dbReference type="Proteomes" id="UP000000311"/>
    </source>
</evidence>
<evidence type="ECO:0008006" key="3">
    <source>
        <dbReference type="Google" id="ProtNLM"/>
    </source>
</evidence>
<sequence length="496" mass="57800">TINLGINIDGLPLSKSSTSSLWPILGCVLPYKEIFIIGAYYGPKKPTNCNEFLQDFVEEMIELANNGIFLCEKFYNIQIKQILCDAPAKAFILNIKGHSGYFSCTKCVIEGEYRNRRICFVDIYAAKRTNNDFLNETDDNFHLGCTNLKQIPQLHFIENIPLDYMHLLCLGVMRKCLYMWTTGDLKVRLQSHKCQILSSNLENIKHNIPVEFCRKPRSLDYLKQWKATEYRQFLLYTGPVVLRGILSNDLYYHFLTLTVAIRILCCKNVCNDYLNYAEELLIHYVNTFKILYGKYNMSHNVHGLIHLCDDVRIHGTLDLFSAFKYENFLQEVKKIIRKADKPLQQLHRRYMEKNDAICNTDLTYEENSKIQLLNEHYDGPLIQDCTNPQYKSINMAQYIIKVNDNANNCCFMKDESIIKIENIAYCNRRKYLVAIGKKFMIKKDLFHVPCLSSLFDIYLVSNVSELCTWPISDISKKMLIMPYANNTFVIIPLLHI</sequence>
<dbReference type="OMA" id="IENIAYC"/>
<reference evidence="1 2" key="1">
    <citation type="journal article" date="2010" name="Science">
        <title>Genomic comparison of the ants Camponotus floridanus and Harpegnathos saltator.</title>
        <authorList>
            <person name="Bonasio R."/>
            <person name="Zhang G."/>
            <person name="Ye C."/>
            <person name="Mutti N.S."/>
            <person name="Fang X."/>
            <person name="Qin N."/>
            <person name="Donahue G."/>
            <person name="Yang P."/>
            <person name="Li Q."/>
            <person name="Li C."/>
            <person name="Zhang P."/>
            <person name="Huang Z."/>
            <person name="Berger S.L."/>
            <person name="Reinberg D."/>
            <person name="Wang J."/>
            <person name="Liebig J."/>
        </authorList>
    </citation>
    <scope>NUCLEOTIDE SEQUENCE [LARGE SCALE GENOMIC DNA]</scope>
    <source>
        <strain evidence="2">C129</strain>
    </source>
</reference>
<dbReference type="PANTHER" id="PTHR33053:SF24">
    <property type="entry name" value="TRANSPOSASE DOMAIN-CONTAINING PROTEIN"/>
    <property type="match status" value="1"/>
</dbReference>
<evidence type="ECO:0000313" key="1">
    <source>
        <dbReference type="EMBL" id="EFN71874.1"/>
    </source>
</evidence>
<dbReference type="PANTHER" id="PTHR33053">
    <property type="entry name" value="PROTEIN, PUTATIVE-RELATED"/>
    <property type="match status" value="1"/>
</dbReference>
<keyword evidence="2" id="KW-1185">Reference proteome</keyword>
<gene>
    <name evidence="1" type="ORF">EAG_07199</name>
</gene>
<protein>
    <recommendedName>
        <fullName evidence="3">DUF4218 domain-containing protein</fullName>
    </recommendedName>
</protein>
<dbReference type="AlphaFoldDB" id="E2A3W2"/>
<dbReference type="EMBL" id="GL436511">
    <property type="protein sequence ID" value="EFN71874.1"/>
    <property type="molecule type" value="Genomic_DNA"/>
</dbReference>
<dbReference type="Proteomes" id="UP000000311">
    <property type="component" value="Unassembled WGS sequence"/>
</dbReference>
<name>E2A3W2_CAMFO</name>
<accession>E2A3W2</accession>
<dbReference type="InParanoid" id="E2A3W2"/>